<dbReference type="PANTHER" id="PTHR30613:SF1">
    <property type="entry name" value="DUF1479 DOMAIN PROTEIN (AFU_ORTHOLOGUE AFUA_5G09280)"/>
    <property type="match status" value="1"/>
</dbReference>
<dbReference type="Gene3D" id="2.60.120.330">
    <property type="entry name" value="B-lactam Antibiotic, Isopenicillin N Synthase, Chain"/>
    <property type="match status" value="1"/>
</dbReference>
<proteinExistence type="predicted"/>
<reference evidence="1" key="1">
    <citation type="submission" date="2021-02" db="EMBL/GenBank/DDBJ databases">
        <authorList>
            <person name="Nowell W R."/>
        </authorList>
    </citation>
    <scope>NUCLEOTIDE SEQUENCE</scope>
</reference>
<protein>
    <recommendedName>
        <fullName evidence="3">DUF1479-domain-containing protein</fullName>
    </recommendedName>
</protein>
<dbReference type="EMBL" id="CAJOBH010236475">
    <property type="protein sequence ID" value="CAF5092834.1"/>
    <property type="molecule type" value="Genomic_DNA"/>
</dbReference>
<dbReference type="PANTHER" id="PTHR30613">
    <property type="entry name" value="UNCHARACTERIZED PROTEIN YBIU-RELATED"/>
    <property type="match status" value="1"/>
</dbReference>
<gene>
    <name evidence="1" type="ORF">BYL167_LOCUS63369</name>
</gene>
<dbReference type="Pfam" id="PF07350">
    <property type="entry name" value="Gig2-like"/>
    <property type="match status" value="1"/>
</dbReference>
<name>A0A8S3EYH3_9BILA</name>
<dbReference type="InterPro" id="IPR010856">
    <property type="entry name" value="Gig2-like"/>
</dbReference>
<feature type="non-terminal residue" evidence="1">
    <location>
        <position position="1"/>
    </location>
</feature>
<dbReference type="AlphaFoldDB" id="A0A8S3EYH3"/>
<evidence type="ECO:0008006" key="3">
    <source>
        <dbReference type="Google" id="ProtNLM"/>
    </source>
</evidence>
<evidence type="ECO:0000313" key="1">
    <source>
        <dbReference type="EMBL" id="CAF5092834.1"/>
    </source>
</evidence>
<accession>A0A8S3EYH3</accession>
<evidence type="ECO:0000313" key="2">
    <source>
        <dbReference type="Proteomes" id="UP000681967"/>
    </source>
</evidence>
<dbReference type="InterPro" id="IPR027443">
    <property type="entry name" value="IPNS-like_sf"/>
</dbReference>
<feature type="non-terminal residue" evidence="1">
    <location>
        <position position="356"/>
    </location>
</feature>
<sequence length="356" mass="40419">GVDADKPLEPRFSQLKAQIIRDHEQQVKDSWYRLLDALKHENDTIRSSDKSIIPEVEFNSIKNVSADLENEIRNRGTMIVRGVLPENEALKLKLDVEDYIKQNPNTNAFPKDKPVVYELYWSPSQIRARANYRVAEALAFANSLWHASPSTHISLSENIIYADRLRIRQPGDTKFALGPHVDGGSIERWEDYEYRSCYKSIFEGRWEENDFFDATHRVGAQMSLYNTIGGCSIFRSWQGWLSASTVAPGEGGLLVNPLLKHAASYWLLRPFFTQTQNGSDWEIDTTSIWQGAIPGRGQEVNDKLHPHLELSTSMVPIPKVQAGDMVLWHCDTIHAVDSIHRGQSDSSVFYIPAVPL</sequence>
<comment type="caution">
    <text evidence="1">The sequence shown here is derived from an EMBL/GenBank/DDBJ whole genome shotgun (WGS) entry which is preliminary data.</text>
</comment>
<organism evidence="1 2">
    <name type="scientific">Rotaria magnacalcarata</name>
    <dbReference type="NCBI Taxonomy" id="392030"/>
    <lineage>
        <taxon>Eukaryota</taxon>
        <taxon>Metazoa</taxon>
        <taxon>Spiralia</taxon>
        <taxon>Gnathifera</taxon>
        <taxon>Rotifera</taxon>
        <taxon>Eurotatoria</taxon>
        <taxon>Bdelloidea</taxon>
        <taxon>Philodinida</taxon>
        <taxon>Philodinidae</taxon>
        <taxon>Rotaria</taxon>
    </lineage>
</organism>
<dbReference type="Proteomes" id="UP000681967">
    <property type="component" value="Unassembled WGS sequence"/>
</dbReference>
<dbReference type="SUPFAM" id="SSF51197">
    <property type="entry name" value="Clavaminate synthase-like"/>
    <property type="match status" value="1"/>
</dbReference>